<accession>A0ABP7JAT7</accession>
<evidence type="ECO:0000313" key="2">
    <source>
        <dbReference type="Proteomes" id="UP001501009"/>
    </source>
</evidence>
<comment type="caution">
    <text evidence="1">The sequence shown here is derived from an EMBL/GenBank/DDBJ whole genome shotgun (WGS) entry which is preliminary data.</text>
</comment>
<name>A0ABP7JAT7_9ACTN</name>
<organism evidence="1 2">
    <name type="scientific">Streptomyces coacervatus</name>
    <dbReference type="NCBI Taxonomy" id="647381"/>
    <lineage>
        <taxon>Bacteria</taxon>
        <taxon>Bacillati</taxon>
        <taxon>Actinomycetota</taxon>
        <taxon>Actinomycetes</taxon>
        <taxon>Kitasatosporales</taxon>
        <taxon>Streptomycetaceae</taxon>
        <taxon>Streptomyces</taxon>
    </lineage>
</organism>
<sequence>MPQTPTGLFPVTDPGLRDKGRQKMHGLALYITHIWEATASTDTTLVRGVGLDVDVERIALEIAPALSAVRTLDLEVIRASQSPAEGGRYLALQDTDPQGQVVLGLVLARNADTHLPATLDLHVDRVVEMNGEWRVLPSWQPYDRLPAVVQASTGTRPANHTAYRAAVGGHLVIETLLDAFAFFLRCDPALALRLPGTGELAYFPLLPYATHDYERRHPDQPNRSVIAAEVRRAAEDAPPSGTGREILYRLASDGTPVYCGYTVDFGLRSSFTEAGCQIVRDLQAGFPYTAVSADGSRHDITAGADGRPYADGVALESYPFAQPYRDPRPETWLQWWQLTSEDAFLYRRQRHDTGTPRSL</sequence>
<evidence type="ECO:0000313" key="1">
    <source>
        <dbReference type="EMBL" id="GAA3838872.1"/>
    </source>
</evidence>
<protein>
    <submittedName>
        <fullName evidence="1">Uncharacterized protein</fullName>
    </submittedName>
</protein>
<reference evidence="2" key="1">
    <citation type="journal article" date="2019" name="Int. J. Syst. Evol. Microbiol.">
        <title>The Global Catalogue of Microorganisms (GCM) 10K type strain sequencing project: providing services to taxonomists for standard genome sequencing and annotation.</title>
        <authorList>
            <consortium name="The Broad Institute Genomics Platform"/>
            <consortium name="The Broad Institute Genome Sequencing Center for Infectious Disease"/>
            <person name="Wu L."/>
            <person name="Ma J."/>
        </authorList>
    </citation>
    <scope>NUCLEOTIDE SEQUENCE [LARGE SCALE GENOMIC DNA]</scope>
    <source>
        <strain evidence="2">JCM 17138</strain>
    </source>
</reference>
<gene>
    <name evidence="1" type="ORF">GCM10022403_084050</name>
</gene>
<dbReference type="RefSeq" id="WP_275781636.1">
    <property type="nucleotide sequence ID" value="NZ_BAABDE010000037.1"/>
</dbReference>
<dbReference type="Proteomes" id="UP001501009">
    <property type="component" value="Unassembled WGS sequence"/>
</dbReference>
<dbReference type="EMBL" id="BAABDE010000037">
    <property type="protein sequence ID" value="GAA3838872.1"/>
    <property type="molecule type" value="Genomic_DNA"/>
</dbReference>
<proteinExistence type="predicted"/>
<keyword evidence="2" id="KW-1185">Reference proteome</keyword>